<feature type="domain" description="Secretion system C-terminal sorting" evidence="4">
    <location>
        <begin position="482"/>
        <end position="545"/>
    </location>
</feature>
<name>A0ABN1J9A4_9FLAO</name>
<keyword evidence="6" id="KW-1185">Reference proteome</keyword>
<comment type="caution">
    <text evidence="5">The sequence shown here is derived from an EMBL/GenBank/DDBJ whole genome shotgun (WGS) entry which is preliminary data.</text>
</comment>
<evidence type="ECO:0000256" key="1">
    <source>
        <dbReference type="ARBA" id="ARBA00022729"/>
    </source>
</evidence>
<evidence type="ECO:0000259" key="4">
    <source>
        <dbReference type="Pfam" id="PF18962"/>
    </source>
</evidence>
<evidence type="ECO:0000259" key="3">
    <source>
        <dbReference type="Pfam" id="PF16173"/>
    </source>
</evidence>
<proteinExistence type="predicted"/>
<dbReference type="EMBL" id="BAAAGE010000007">
    <property type="protein sequence ID" value="GAA0732795.1"/>
    <property type="molecule type" value="Genomic_DNA"/>
</dbReference>
<dbReference type="Pfam" id="PF18962">
    <property type="entry name" value="Por_Secre_tail"/>
    <property type="match status" value="1"/>
</dbReference>
<feature type="domain" description="DUF4874" evidence="3">
    <location>
        <begin position="36"/>
        <end position="213"/>
    </location>
</feature>
<keyword evidence="1" id="KW-0732">Signal</keyword>
<dbReference type="RefSeq" id="WP_343914628.1">
    <property type="nucleotide sequence ID" value="NZ_BAAAGE010000007.1"/>
</dbReference>
<dbReference type="Pfam" id="PF16116">
    <property type="entry name" value="DUF4832"/>
    <property type="match status" value="1"/>
</dbReference>
<dbReference type="InterPro" id="IPR032267">
    <property type="entry name" value="DUF4832"/>
</dbReference>
<organism evidence="5 6">
    <name type="scientific">Aquimarina litoralis</name>
    <dbReference type="NCBI Taxonomy" id="584605"/>
    <lineage>
        <taxon>Bacteria</taxon>
        <taxon>Pseudomonadati</taxon>
        <taxon>Bacteroidota</taxon>
        <taxon>Flavobacteriia</taxon>
        <taxon>Flavobacteriales</taxon>
        <taxon>Flavobacteriaceae</taxon>
        <taxon>Aquimarina</taxon>
    </lineage>
</organism>
<evidence type="ECO:0000259" key="2">
    <source>
        <dbReference type="Pfam" id="PF16116"/>
    </source>
</evidence>
<reference evidence="5 6" key="1">
    <citation type="journal article" date="2019" name="Int. J. Syst. Evol. Microbiol.">
        <title>The Global Catalogue of Microorganisms (GCM) 10K type strain sequencing project: providing services to taxonomists for standard genome sequencing and annotation.</title>
        <authorList>
            <consortium name="The Broad Institute Genomics Platform"/>
            <consortium name="The Broad Institute Genome Sequencing Center for Infectious Disease"/>
            <person name="Wu L."/>
            <person name="Ma J."/>
        </authorList>
    </citation>
    <scope>NUCLEOTIDE SEQUENCE [LARGE SCALE GENOMIC DNA]</scope>
    <source>
        <strain evidence="5 6">JCM 15974</strain>
    </source>
</reference>
<dbReference type="Proteomes" id="UP001501758">
    <property type="component" value="Unassembled WGS sequence"/>
</dbReference>
<gene>
    <name evidence="5" type="ORF">GCM10009430_46300</name>
</gene>
<protein>
    <submittedName>
        <fullName evidence="5">DUF4832 domain-containing protein</fullName>
    </submittedName>
</protein>
<evidence type="ECO:0000313" key="5">
    <source>
        <dbReference type="EMBL" id="GAA0732795.1"/>
    </source>
</evidence>
<feature type="domain" description="DUF4832" evidence="2">
    <location>
        <begin position="237"/>
        <end position="445"/>
    </location>
</feature>
<sequence length="551" mass="62045">MSTPGNVIRVLAFLFYNTILIAQTVNYTSSQNIIANPERGLQKYSITSNNYATAVGANNLSVSTLEDWKNGSDKVTVVFRYFLLDAFLDSNINNTYLDNIRNDFDNIRLAGLKTIVRFSYSNSQGTEPQQPTKTQILTHISQIAQILDENKDIILSHQAGFIGTWGEWYYTNSAEFGTEGSISTEQWNNRKEIVDAMLSATPTNIPLQVRYANIKKTMYGNTPLTEQTAYKNTANARIGFFNDAFLNDYGDQGTYSVSNQCATPVGTSDYNFIANETKYLPMTGETNGLNGCDSGFRTSGANAIDEMNLTNWTTINRDFYTPFWDGVIASNTYEEIVRRLGYRYTLTSSSVTVNNLDFDLALEIQNVGFARIFKERDVYLMIQNTETNDIITSLIDTDIRTWENTTTINQNFDIGISGTFKLYLWIPDNDVTLQTNPDYSIQLANTGTWNSPTGYNDLLQTITLEPSLSVDDIVLENNKLSIYPNPTSSDLTIKVHESIKEDIQIYNSLGQLIMKIHPLKIQKIDVSHLDGGIYFFKIGNSKIAQCKLIKK</sequence>
<dbReference type="NCBIfam" id="TIGR04183">
    <property type="entry name" value="Por_Secre_tail"/>
    <property type="match status" value="1"/>
</dbReference>
<evidence type="ECO:0000313" key="6">
    <source>
        <dbReference type="Proteomes" id="UP001501758"/>
    </source>
</evidence>
<dbReference type="Pfam" id="PF16173">
    <property type="entry name" value="DUF4874"/>
    <property type="match status" value="1"/>
</dbReference>
<accession>A0ABN1J9A4</accession>
<dbReference type="InterPro" id="IPR026444">
    <property type="entry name" value="Secre_tail"/>
</dbReference>
<dbReference type="InterPro" id="IPR032379">
    <property type="entry name" value="DUF4874"/>
</dbReference>